<keyword evidence="4" id="KW-1185">Reference proteome</keyword>
<evidence type="ECO:0000313" key="4">
    <source>
        <dbReference type="Proteomes" id="UP000260644"/>
    </source>
</evidence>
<dbReference type="SUPFAM" id="SSF55826">
    <property type="entry name" value="YbaK/ProRS associated domain"/>
    <property type="match status" value="1"/>
</dbReference>
<sequence length="179" mass="20301">MFYLSEVKDTAPSEFMTPLQEMVYNTLQQFGIAFERVDTAPAITMEDCKRIDDKLDMRTVKTLLLCNRQQTKFYLYITTAEKPFITKDLSSALDIPRVSFASVELLQNILGTPVGAATIFGVLLDKENKVEVVVDKDVLQEKWYGCSDGTTTSYMKVSTDWIINDFLAHANHSPKIIEI</sequence>
<dbReference type="AlphaFoldDB" id="A0A3E1YHU2"/>
<organism evidence="3 4">
    <name type="scientific">Chitinophaga silvatica</name>
    <dbReference type="NCBI Taxonomy" id="2282649"/>
    <lineage>
        <taxon>Bacteria</taxon>
        <taxon>Pseudomonadati</taxon>
        <taxon>Bacteroidota</taxon>
        <taxon>Chitinophagia</taxon>
        <taxon>Chitinophagales</taxon>
        <taxon>Chitinophagaceae</taxon>
        <taxon>Chitinophaga</taxon>
    </lineage>
</organism>
<gene>
    <name evidence="3" type="ORF">DVR12_03790</name>
</gene>
<evidence type="ECO:0000313" key="3">
    <source>
        <dbReference type="EMBL" id="RFS26918.1"/>
    </source>
</evidence>
<dbReference type="OrthoDB" id="9798587at2"/>
<dbReference type="PANTHER" id="PTHR31423">
    <property type="entry name" value="YBAK DOMAIN-CONTAINING PROTEIN"/>
    <property type="match status" value="1"/>
</dbReference>
<dbReference type="GO" id="GO:0002161">
    <property type="term" value="F:aminoacyl-tRNA deacylase activity"/>
    <property type="evidence" value="ECO:0007669"/>
    <property type="project" value="InterPro"/>
</dbReference>
<dbReference type="EMBL" id="QPMM01000001">
    <property type="protein sequence ID" value="RFS26918.1"/>
    <property type="molecule type" value="Genomic_DNA"/>
</dbReference>
<reference evidence="3 4" key="1">
    <citation type="submission" date="2018-07" db="EMBL/GenBank/DDBJ databases">
        <title>Chitinophaga K2CV101002-2 sp. nov., isolated from a monsoon evergreen broad-leaved forest soil.</title>
        <authorList>
            <person name="Lv Y."/>
        </authorList>
    </citation>
    <scope>NUCLEOTIDE SEQUENCE [LARGE SCALE GENOMIC DNA]</scope>
    <source>
        <strain evidence="3 4">GDMCC 1.1288</strain>
    </source>
</reference>
<comment type="similarity">
    <text evidence="1">Belongs to the PRORSD1 family.</text>
</comment>
<dbReference type="Gene3D" id="3.90.960.10">
    <property type="entry name" value="YbaK/aminoacyl-tRNA synthetase-associated domain"/>
    <property type="match status" value="1"/>
</dbReference>
<dbReference type="InterPro" id="IPR036754">
    <property type="entry name" value="YbaK/aa-tRNA-synt-asso_dom_sf"/>
</dbReference>
<keyword evidence="3" id="KW-0436">Ligase</keyword>
<keyword evidence="3" id="KW-0030">Aminoacyl-tRNA synthetase</keyword>
<feature type="domain" description="YbaK/aminoacyl-tRNA synthetase-associated" evidence="2">
    <location>
        <begin position="42"/>
        <end position="160"/>
    </location>
</feature>
<dbReference type="Pfam" id="PF04073">
    <property type="entry name" value="tRNA_edit"/>
    <property type="match status" value="1"/>
</dbReference>
<dbReference type="GO" id="GO:0004812">
    <property type="term" value="F:aminoacyl-tRNA ligase activity"/>
    <property type="evidence" value="ECO:0007669"/>
    <property type="project" value="UniProtKB-KW"/>
</dbReference>
<name>A0A3E1YHU2_9BACT</name>
<dbReference type="RefSeq" id="WP_116974110.1">
    <property type="nucleotide sequence ID" value="NZ_QPMM01000001.1"/>
</dbReference>
<dbReference type="InterPro" id="IPR040285">
    <property type="entry name" value="ProX/PRXD1"/>
</dbReference>
<comment type="caution">
    <text evidence="3">The sequence shown here is derived from an EMBL/GenBank/DDBJ whole genome shotgun (WGS) entry which is preliminary data.</text>
</comment>
<protein>
    <submittedName>
        <fullName evidence="3">Prolyl-tRNA synthetase associated domain-containing protein</fullName>
    </submittedName>
</protein>
<dbReference type="PANTHER" id="PTHR31423:SF3">
    <property type="entry name" value="PROLYL-TRNA SYNTHETASE ASSOCIATED DOMAIN-CONTAINING PROTEIN 1-RELATED"/>
    <property type="match status" value="1"/>
</dbReference>
<proteinExistence type="inferred from homology"/>
<evidence type="ECO:0000259" key="2">
    <source>
        <dbReference type="Pfam" id="PF04073"/>
    </source>
</evidence>
<accession>A0A3E1YHU2</accession>
<dbReference type="Proteomes" id="UP000260644">
    <property type="component" value="Unassembled WGS sequence"/>
</dbReference>
<evidence type="ECO:0000256" key="1">
    <source>
        <dbReference type="ARBA" id="ARBA00010201"/>
    </source>
</evidence>
<dbReference type="InterPro" id="IPR007214">
    <property type="entry name" value="YbaK/aa-tRNA-synth-assoc-dom"/>
</dbReference>